<evidence type="ECO:0000313" key="1">
    <source>
        <dbReference type="EMBL" id="EGU72081.1"/>
    </source>
</evidence>
<organism evidence="1">
    <name type="scientific">Fusarium oxysporum (strain Fo5176)</name>
    <name type="common">Fusarium vascular wilt</name>
    <dbReference type="NCBI Taxonomy" id="660025"/>
    <lineage>
        <taxon>Eukaryota</taxon>
        <taxon>Fungi</taxon>
        <taxon>Dikarya</taxon>
        <taxon>Ascomycota</taxon>
        <taxon>Pezizomycotina</taxon>
        <taxon>Sordariomycetes</taxon>
        <taxon>Hypocreomycetidae</taxon>
        <taxon>Hypocreales</taxon>
        <taxon>Nectriaceae</taxon>
        <taxon>Fusarium</taxon>
        <taxon>Fusarium oxysporum species complex</taxon>
    </lineage>
</organism>
<dbReference type="AlphaFoldDB" id="F9GFH7"/>
<accession>F9GFH7</accession>
<comment type="caution">
    <text evidence="1">The sequence shown here is derived from an EMBL/GenBank/DDBJ whole genome shotgun (WGS) entry which is preliminary data.</text>
</comment>
<gene>
    <name evidence="1" type="ORF">FOXB_17411</name>
</gene>
<sequence>MMEIGAIIPQTSYHDESGINGYIGAAAICISPNKSIRTLPIRGCMLMKRLIVRLQKSLDSDKRTAWAKDTITPNTILIEVFTKGVVAQSYQLKVESIVIIRNQEPDNLWTYARANG</sequence>
<protein>
    <submittedName>
        <fullName evidence="1">Uncharacterized protein</fullName>
    </submittedName>
</protein>
<reference evidence="1" key="1">
    <citation type="journal article" date="2012" name="Mol. Plant Microbe Interact.">
        <title>A highly conserved effector in Fusarium oxysporum is required for full virulence on Arabidopsis.</title>
        <authorList>
            <person name="Thatcher L.F."/>
            <person name="Gardiner D.M."/>
            <person name="Kazan K."/>
            <person name="Manners J."/>
        </authorList>
    </citation>
    <scope>NUCLEOTIDE SEQUENCE [LARGE SCALE GENOMIC DNA]</scope>
    <source>
        <strain evidence="1">Fo5176</strain>
    </source>
</reference>
<dbReference type="EMBL" id="AFQF01006955">
    <property type="protein sequence ID" value="EGU72081.1"/>
    <property type="molecule type" value="Genomic_DNA"/>
</dbReference>
<proteinExistence type="predicted"/>
<name>F9GFH7_FUSOF</name>